<name>A0A840CSX0_9BACT</name>
<keyword evidence="2" id="KW-0808">Transferase</keyword>
<dbReference type="InterPro" id="IPR023214">
    <property type="entry name" value="HAD_sf"/>
</dbReference>
<dbReference type="Proteomes" id="UP000555103">
    <property type="component" value="Unassembled WGS sequence"/>
</dbReference>
<sequence length="305" mass="36378">MKRKNPQLLILIGAPGSGKSTFSKYFIRTEENWMRLCRDDFRTMHFTYSNLPPYEEGMITEMLDVSIEVLLRKRFNVLLDATHCKTEYLNHYIEKFNHLADISFKIFEAEAKTIAERCEKRNKETGKYIPTNVQKRYMKELEELKKVFDFSTRPLQDNRVLTIKQDISLPKAIICDLDGTLALMNHRNPFDASSCDEDELNIPVANTLKVFAKEEYEILLVSGREDRFREPTLRFLERYDIPYHQLWMRQSKDFRKDSVIKSEIYEAEIKNKYFIEFVLDDRDQVVDLWRKELRLPCFQVNYGSF</sequence>
<proteinExistence type="predicted"/>
<dbReference type="InterPro" id="IPR036412">
    <property type="entry name" value="HAD-like_sf"/>
</dbReference>
<dbReference type="SUPFAM" id="SSF52540">
    <property type="entry name" value="P-loop containing nucleoside triphosphate hydrolases"/>
    <property type="match status" value="1"/>
</dbReference>
<comment type="caution">
    <text evidence="2">The sequence shown here is derived from an EMBL/GenBank/DDBJ whole genome shotgun (WGS) entry which is preliminary data.</text>
</comment>
<dbReference type="RefSeq" id="WP_183308925.1">
    <property type="nucleotide sequence ID" value="NZ_JACIEP010000023.1"/>
</dbReference>
<dbReference type="InterPro" id="IPR056782">
    <property type="entry name" value="HAD_PNKP"/>
</dbReference>
<dbReference type="Pfam" id="PF13671">
    <property type="entry name" value="AAA_33"/>
    <property type="match status" value="1"/>
</dbReference>
<evidence type="ECO:0000313" key="2">
    <source>
        <dbReference type="EMBL" id="MBB4038111.1"/>
    </source>
</evidence>
<dbReference type="Gene3D" id="3.40.50.1000">
    <property type="entry name" value="HAD superfamily/HAD-like"/>
    <property type="match status" value="1"/>
</dbReference>
<dbReference type="SUPFAM" id="SSF56784">
    <property type="entry name" value="HAD-like"/>
    <property type="match status" value="1"/>
</dbReference>
<evidence type="ECO:0000259" key="1">
    <source>
        <dbReference type="Pfam" id="PF25109"/>
    </source>
</evidence>
<accession>A0A840CSX0</accession>
<dbReference type="Pfam" id="PF25109">
    <property type="entry name" value="HAD_PNKP"/>
    <property type="match status" value="1"/>
</dbReference>
<dbReference type="EMBL" id="JACIEP010000023">
    <property type="protein sequence ID" value="MBB4038111.1"/>
    <property type="molecule type" value="Genomic_DNA"/>
</dbReference>
<reference evidence="2 3" key="1">
    <citation type="submission" date="2020-08" db="EMBL/GenBank/DDBJ databases">
        <title>Genomic Encyclopedia of Type Strains, Phase IV (KMG-IV): sequencing the most valuable type-strain genomes for metagenomic binning, comparative biology and taxonomic classification.</title>
        <authorList>
            <person name="Goeker M."/>
        </authorList>
    </citation>
    <scope>NUCLEOTIDE SEQUENCE [LARGE SCALE GENOMIC DNA]</scope>
    <source>
        <strain evidence="2 3">DSM 104969</strain>
    </source>
</reference>
<feature type="domain" description="Polynucleotide kinase PNKP phosphatase" evidence="1">
    <location>
        <begin position="170"/>
        <end position="305"/>
    </location>
</feature>
<dbReference type="InterPro" id="IPR027417">
    <property type="entry name" value="P-loop_NTPase"/>
</dbReference>
<dbReference type="Gene3D" id="3.40.50.300">
    <property type="entry name" value="P-loop containing nucleotide triphosphate hydrolases"/>
    <property type="match status" value="1"/>
</dbReference>
<organism evidence="2 3">
    <name type="scientific">Dysgonomonas hofstadii</name>
    <dbReference type="NCBI Taxonomy" id="637886"/>
    <lineage>
        <taxon>Bacteria</taxon>
        <taxon>Pseudomonadati</taxon>
        <taxon>Bacteroidota</taxon>
        <taxon>Bacteroidia</taxon>
        <taxon>Bacteroidales</taxon>
        <taxon>Dysgonomonadaceae</taxon>
        <taxon>Dysgonomonas</taxon>
    </lineage>
</organism>
<gene>
    <name evidence="2" type="ORF">GGR21_004040</name>
</gene>
<protein>
    <submittedName>
        <fullName evidence="2">Putative kinase</fullName>
    </submittedName>
</protein>
<evidence type="ECO:0000313" key="3">
    <source>
        <dbReference type="Proteomes" id="UP000555103"/>
    </source>
</evidence>
<dbReference type="GO" id="GO:0016301">
    <property type="term" value="F:kinase activity"/>
    <property type="evidence" value="ECO:0007669"/>
    <property type="project" value="UniProtKB-KW"/>
</dbReference>
<keyword evidence="2" id="KW-0418">Kinase</keyword>
<dbReference type="AlphaFoldDB" id="A0A840CSX0"/>
<keyword evidence="3" id="KW-1185">Reference proteome</keyword>